<evidence type="ECO:0000256" key="3">
    <source>
        <dbReference type="SAM" id="Coils"/>
    </source>
</evidence>
<dbReference type="PRINTS" id="PR00081">
    <property type="entry name" value="GDHRDH"/>
</dbReference>
<dbReference type="AlphaFoldDB" id="A0A0U2W3A0"/>
<dbReference type="OrthoDB" id="9803333at2"/>
<dbReference type="PANTHER" id="PTHR24321:SF8">
    <property type="entry name" value="ESTRADIOL 17-BETA-DEHYDROGENASE 8-RELATED"/>
    <property type="match status" value="1"/>
</dbReference>
<keyword evidence="3" id="KW-0175">Coiled coil</keyword>
<accession>A0A0U2W3A0</accession>
<dbReference type="KEGG" id="pnp:IJ22_14770"/>
<comment type="similarity">
    <text evidence="1">Belongs to the short-chain dehydrogenases/reductases (SDR) family.</text>
</comment>
<dbReference type="PANTHER" id="PTHR24321">
    <property type="entry name" value="DEHYDROGENASES, SHORT CHAIN"/>
    <property type="match status" value="1"/>
</dbReference>
<evidence type="ECO:0000256" key="1">
    <source>
        <dbReference type="ARBA" id="ARBA00006484"/>
    </source>
</evidence>
<dbReference type="GO" id="GO:0016491">
    <property type="term" value="F:oxidoreductase activity"/>
    <property type="evidence" value="ECO:0007669"/>
    <property type="project" value="UniProtKB-KW"/>
</dbReference>
<dbReference type="CDD" id="cd05233">
    <property type="entry name" value="SDR_c"/>
    <property type="match status" value="1"/>
</dbReference>
<dbReference type="InterPro" id="IPR036291">
    <property type="entry name" value="NAD(P)-bd_dom_sf"/>
</dbReference>
<keyword evidence="2" id="KW-0560">Oxidoreductase</keyword>
<dbReference type="FunFam" id="3.40.50.720:FF:000084">
    <property type="entry name" value="Short-chain dehydrogenase reductase"/>
    <property type="match status" value="1"/>
</dbReference>
<dbReference type="RefSeq" id="WP_062408213.1">
    <property type="nucleotide sequence ID" value="NZ_CP013652.1"/>
</dbReference>
<keyword evidence="5" id="KW-1185">Reference proteome</keyword>
<reference evidence="5" key="1">
    <citation type="submission" date="2015-12" db="EMBL/GenBank/DDBJ databases">
        <title>Complete genome sequences of two moderately thermophilic Paenibacillus species.</title>
        <authorList>
            <person name="Butler R.III."/>
            <person name="Wang J."/>
            <person name="Stark B.C."/>
            <person name="Pombert J.-F."/>
        </authorList>
    </citation>
    <scope>NUCLEOTIDE SEQUENCE [LARGE SCALE GENOMIC DNA]</scope>
    <source>
        <strain evidence="5">32O-Y</strain>
    </source>
</reference>
<evidence type="ECO:0000313" key="4">
    <source>
        <dbReference type="EMBL" id="ALS21853.1"/>
    </source>
</evidence>
<dbReference type="GO" id="GO:0008206">
    <property type="term" value="P:bile acid metabolic process"/>
    <property type="evidence" value="ECO:0007669"/>
    <property type="project" value="UniProtKB-ARBA"/>
</dbReference>
<reference evidence="4 5" key="2">
    <citation type="journal article" date="2016" name="Genome Announc.">
        <title>Complete Genome Sequences of Two Interactive Moderate Thermophiles, Paenibacillus napthalenovorans 32O-Y and Paenibacillus sp. 32O-W.</title>
        <authorList>
            <person name="Butler R.R.III."/>
            <person name="Wang J."/>
            <person name="Stark B.C."/>
            <person name="Pombert J.F."/>
        </authorList>
    </citation>
    <scope>NUCLEOTIDE SEQUENCE [LARGE SCALE GENOMIC DNA]</scope>
    <source>
        <strain evidence="4 5">32O-Y</strain>
    </source>
</reference>
<gene>
    <name evidence="4" type="ORF">IJ22_14770</name>
</gene>
<dbReference type="Gene3D" id="3.40.50.720">
    <property type="entry name" value="NAD(P)-binding Rossmann-like Domain"/>
    <property type="match status" value="1"/>
</dbReference>
<dbReference type="Proteomes" id="UP000061660">
    <property type="component" value="Chromosome"/>
</dbReference>
<dbReference type="PATRIC" id="fig|162209.4.peg.1566"/>
<name>A0A0U2W3A0_9BACL</name>
<dbReference type="STRING" id="162209.IJ22_14770"/>
<dbReference type="InterPro" id="IPR002347">
    <property type="entry name" value="SDR_fam"/>
</dbReference>
<organism evidence="4 5">
    <name type="scientific">Paenibacillus naphthalenovorans</name>
    <dbReference type="NCBI Taxonomy" id="162209"/>
    <lineage>
        <taxon>Bacteria</taxon>
        <taxon>Bacillati</taxon>
        <taxon>Bacillota</taxon>
        <taxon>Bacilli</taxon>
        <taxon>Bacillales</taxon>
        <taxon>Paenibacillaceae</taxon>
        <taxon>Paenibacillus</taxon>
    </lineage>
</organism>
<protein>
    <submittedName>
        <fullName evidence="4">3-ketoacyl-ACP reductase</fullName>
    </submittedName>
</protein>
<feature type="coiled-coil region" evidence="3">
    <location>
        <begin position="36"/>
        <end position="63"/>
    </location>
</feature>
<dbReference type="PRINTS" id="PR00080">
    <property type="entry name" value="SDRFAMILY"/>
</dbReference>
<dbReference type="NCBIfam" id="NF004203">
    <property type="entry name" value="PRK05653.2-4"/>
    <property type="match status" value="1"/>
</dbReference>
<proteinExistence type="inferred from homology"/>
<evidence type="ECO:0000256" key="2">
    <source>
        <dbReference type="ARBA" id="ARBA00023002"/>
    </source>
</evidence>
<sequence length="257" mass="27794">MTSLHGKTAFVTGAASGIGRASAIQLARHGANVCLVDIQEEGLNQVKEELERLKCNVIAVTADVTDHVSMKSAFHQFQQWGKQLDILFSNAGVVGLLTPIEDMPEEEWDRIMTVNVKGAFLTVKYAIPFMKDNGGCIIVTSSIHGNRIFNSYGMSVYSTSKAALTAFAKTAALELARYKIRVNVISPGAVETGLNDHLVRSDELSKVIIPVEYPEGKYPFGIGHAGQIADLVTFLASEQAAYISGTEIYIDGARSLI</sequence>
<evidence type="ECO:0000313" key="5">
    <source>
        <dbReference type="Proteomes" id="UP000061660"/>
    </source>
</evidence>
<dbReference type="EMBL" id="CP013652">
    <property type="protein sequence ID" value="ALS21853.1"/>
    <property type="molecule type" value="Genomic_DNA"/>
</dbReference>
<dbReference type="Pfam" id="PF13561">
    <property type="entry name" value="adh_short_C2"/>
    <property type="match status" value="1"/>
</dbReference>
<dbReference type="SUPFAM" id="SSF51735">
    <property type="entry name" value="NAD(P)-binding Rossmann-fold domains"/>
    <property type="match status" value="1"/>
</dbReference>